<sequence>MKYFINNVTLILIGIVFLLMCLGFLTTYIGNKQNPKAKKKKNTDPYRENPYVHAHKQMVKNLKNYEDDLADLEADEVEDYKKRHPKPNTSTNFDVWRNSDK</sequence>
<keyword evidence="4" id="KW-1185">Reference proteome</keyword>
<comment type="caution">
    <text evidence="3">The sequence shown here is derived from an EMBL/GenBank/DDBJ whole genome shotgun (WGS) entry which is preliminary data.</text>
</comment>
<keyword evidence="2" id="KW-0472">Membrane</keyword>
<evidence type="ECO:0000256" key="2">
    <source>
        <dbReference type="SAM" id="Phobius"/>
    </source>
</evidence>
<gene>
    <name evidence="3" type="ORF">EPI11_12195</name>
</gene>
<name>A0A444H909_9FLAO</name>
<feature type="region of interest" description="Disordered" evidence="1">
    <location>
        <begin position="78"/>
        <end position="101"/>
    </location>
</feature>
<organism evidence="3 4">
    <name type="scientific">Flavobacterium cerinum</name>
    <dbReference type="NCBI Taxonomy" id="2502784"/>
    <lineage>
        <taxon>Bacteria</taxon>
        <taxon>Pseudomonadati</taxon>
        <taxon>Bacteroidota</taxon>
        <taxon>Flavobacteriia</taxon>
        <taxon>Flavobacteriales</taxon>
        <taxon>Flavobacteriaceae</taxon>
        <taxon>Flavobacterium</taxon>
    </lineage>
</organism>
<dbReference type="RefSeq" id="WP_128390255.1">
    <property type="nucleotide sequence ID" value="NZ_SBII01000008.1"/>
</dbReference>
<keyword evidence="2" id="KW-0812">Transmembrane</keyword>
<evidence type="ECO:0000256" key="1">
    <source>
        <dbReference type="SAM" id="MobiDB-lite"/>
    </source>
</evidence>
<feature type="transmembrane region" description="Helical" evidence="2">
    <location>
        <begin position="6"/>
        <end position="30"/>
    </location>
</feature>
<reference evidence="3 4" key="1">
    <citation type="submission" date="2019-01" db="EMBL/GenBank/DDBJ databases">
        <title>Flavobacterium sp. nov.,isolated from freshwater.</title>
        <authorList>
            <person name="Zhang R."/>
            <person name="Du Z.-J."/>
        </authorList>
    </citation>
    <scope>NUCLEOTIDE SEQUENCE [LARGE SCALE GENOMIC DNA]</scope>
    <source>
        <strain evidence="3 4">1E403</strain>
    </source>
</reference>
<evidence type="ECO:0000313" key="4">
    <source>
        <dbReference type="Proteomes" id="UP000287527"/>
    </source>
</evidence>
<dbReference type="EMBL" id="SBII01000008">
    <property type="protein sequence ID" value="RWW99706.1"/>
    <property type="molecule type" value="Genomic_DNA"/>
</dbReference>
<dbReference type="Proteomes" id="UP000287527">
    <property type="component" value="Unassembled WGS sequence"/>
</dbReference>
<accession>A0A444H909</accession>
<evidence type="ECO:0000313" key="3">
    <source>
        <dbReference type="EMBL" id="RWW99706.1"/>
    </source>
</evidence>
<proteinExistence type="predicted"/>
<protein>
    <submittedName>
        <fullName evidence="3">Uncharacterized protein</fullName>
    </submittedName>
</protein>
<keyword evidence="2" id="KW-1133">Transmembrane helix</keyword>
<dbReference type="AlphaFoldDB" id="A0A444H909"/>